<dbReference type="EMBL" id="VSSQ01061899">
    <property type="protein sequence ID" value="MPN15190.1"/>
    <property type="molecule type" value="Genomic_DNA"/>
</dbReference>
<dbReference type="AlphaFoldDB" id="A0A645FMM1"/>
<dbReference type="SUPFAM" id="SSF46785">
    <property type="entry name" value="Winged helix' DNA-binding domain"/>
    <property type="match status" value="1"/>
</dbReference>
<accession>A0A645FMM1</accession>
<sequence>MAKLKKVGIIETREGRTDGGYYCKENRVTLGDIGKALEVNFSDFSWHSGDSEKSCLISSGMAGYMDNLRNEINKKCMDYLESIMIEDVEKNLINK</sequence>
<organism evidence="1">
    <name type="scientific">bioreactor metagenome</name>
    <dbReference type="NCBI Taxonomy" id="1076179"/>
    <lineage>
        <taxon>unclassified sequences</taxon>
        <taxon>metagenomes</taxon>
        <taxon>ecological metagenomes</taxon>
    </lineage>
</organism>
<dbReference type="InterPro" id="IPR036390">
    <property type="entry name" value="WH_DNA-bd_sf"/>
</dbReference>
<name>A0A645FMM1_9ZZZZ</name>
<proteinExistence type="predicted"/>
<evidence type="ECO:0008006" key="2">
    <source>
        <dbReference type="Google" id="ProtNLM"/>
    </source>
</evidence>
<evidence type="ECO:0000313" key="1">
    <source>
        <dbReference type="EMBL" id="MPN15190.1"/>
    </source>
</evidence>
<dbReference type="InterPro" id="IPR036388">
    <property type="entry name" value="WH-like_DNA-bd_sf"/>
</dbReference>
<protein>
    <recommendedName>
        <fullName evidence="2">HTH-type transcriptional regulator YwnA</fullName>
    </recommendedName>
</protein>
<comment type="caution">
    <text evidence="1">The sequence shown here is derived from an EMBL/GenBank/DDBJ whole genome shotgun (WGS) entry which is preliminary data.</text>
</comment>
<gene>
    <name evidence="1" type="ORF">SDC9_162519</name>
</gene>
<dbReference type="Gene3D" id="1.10.10.10">
    <property type="entry name" value="Winged helix-like DNA-binding domain superfamily/Winged helix DNA-binding domain"/>
    <property type="match status" value="1"/>
</dbReference>
<reference evidence="1" key="1">
    <citation type="submission" date="2019-08" db="EMBL/GenBank/DDBJ databases">
        <authorList>
            <person name="Kucharzyk K."/>
            <person name="Murdoch R.W."/>
            <person name="Higgins S."/>
            <person name="Loffler F."/>
        </authorList>
    </citation>
    <scope>NUCLEOTIDE SEQUENCE</scope>
</reference>